<reference evidence="2" key="2">
    <citation type="submission" date="2025-08" db="UniProtKB">
        <authorList>
            <consortium name="Ensembl"/>
        </authorList>
    </citation>
    <scope>IDENTIFICATION</scope>
</reference>
<keyword evidence="1" id="KW-0175">Coiled coil</keyword>
<dbReference type="PANTHER" id="PTHR21683:SF2">
    <property type="entry name" value="COILED-COIL DOMAIN-CONTAINING PROTEIN 42 LIKE-2-LIKE"/>
    <property type="match status" value="1"/>
</dbReference>
<dbReference type="Proteomes" id="UP000694558">
    <property type="component" value="Chromosome 22"/>
</dbReference>
<proteinExistence type="predicted"/>
<protein>
    <submittedName>
        <fullName evidence="2">Uncharacterized protein</fullName>
    </submittedName>
</protein>
<organism evidence="2 3">
    <name type="scientific">Scophthalmus maximus</name>
    <name type="common">Turbot</name>
    <name type="synonym">Psetta maxima</name>
    <dbReference type="NCBI Taxonomy" id="52904"/>
    <lineage>
        <taxon>Eukaryota</taxon>
        <taxon>Metazoa</taxon>
        <taxon>Chordata</taxon>
        <taxon>Craniata</taxon>
        <taxon>Vertebrata</taxon>
        <taxon>Euteleostomi</taxon>
        <taxon>Actinopterygii</taxon>
        <taxon>Neopterygii</taxon>
        <taxon>Teleostei</taxon>
        <taxon>Neoteleostei</taxon>
        <taxon>Acanthomorphata</taxon>
        <taxon>Carangaria</taxon>
        <taxon>Pleuronectiformes</taxon>
        <taxon>Pleuronectoidei</taxon>
        <taxon>Scophthalmidae</taxon>
        <taxon>Scophthalmus</taxon>
    </lineage>
</organism>
<dbReference type="Ensembl" id="ENSSMAT00000028749.2">
    <property type="protein sequence ID" value="ENSSMAP00000028396.2"/>
    <property type="gene ID" value="ENSSMAG00000017379.2"/>
</dbReference>
<name>A0A8D3B4L6_SCOMX</name>
<reference evidence="2" key="1">
    <citation type="submission" date="2023-05" db="EMBL/GenBank/DDBJ databases">
        <title>High-quality long-read genome of Scophthalmus maximus.</title>
        <authorList>
            <person name="Lien S."/>
            <person name="Martinez P."/>
        </authorList>
    </citation>
    <scope>NUCLEOTIDE SEQUENCE [LARGE SCALE GENOMIC DNA]</scope>
</reference>
<dbReference type="InterPro" id="IPR051147">
    <property type="entry name" value="CFAP_domain-containing"/>
</dbReference>
<dbReference type="GeneTree" id="ENSGT00940000167956"/>
<evidence type="ECO:0000313" key="2">
    <source>
        <dbReference type="Ensembl" id="ENSSMAP00000028396.2"/>
    </source>
</evidence>
<feature type="coiled-coil region" evidence="1">
    <location>
        <begin position="147"/>
        <end position="188"/>
    </location>
</feature>
<dbReference type="AlphaFoldDB" id="A0A8D3B4L6"/>
<evidence type="ECO:0000256" key="1">
    <source>
        <dbReference type="SAM" id="Coils"/>
    </source>
</evidence>
<dbReference type="PANTHER" id="PTHR21683">
    <property type="entry name" value="COILED-COIL DOMAIN-CONTAINING PROTEIN 42 LIKE-2-LIKE-RELATED"/>
    <property type="match status" value="1"/>
</dbReference>
<evidence type="ECO:0000313" key="3">
    <source>
        <dbReference type="Proteomes" id="UP000694558"/>
    </source>
</evidence>
<accession>A0A8D3B4L6</accession>
<feature type="coiled-coil region" evidence="1">
    <location>
        <begin position="36"/>
        <end position="117"/>
    </location>
</feature>
<sequence>MSLPKPIEKKQKLDKSVAVMELPGTPGDDEQLKAGIQERKQELKSLTENIDELQTHYQKAQEINLSFHMFLKEEEAEKAVEDAERERTEVLEMDTQIEILKEEKAELLEKKRGLDDQVQSQTVYPNIMEQMAKVTPVKDAETLADKLENKLKLRDQLCEREKETEEQIEQQRKALEALKGQHDMLRLQKNNQLSQLHIMLNEMHSEALFWQRKWDHVQETTAKKKLLLAQIKMTTLNLYESTGGNLEEDGIQINNTDQQLDRIKIFIQDHDNIVKAHWAAAPSSLVDVPES</sequence>